<protein>
    <submittedName>
        <fullName evidence="1">YqcI/YcgG family protein</fullName>
    </submittedName>
</protein>
<comment type="caution">
    <text evidence="1">The sequence shown here is derived from an EMBL/GenBank/DDBJ whole genome shotgun (WGS) entry which is preliminary data.</text>
</comment>
<feature type="non-terminal residue" evidence="1">
    <location>
        <position position="221"/>
    </location>
</feature>
<dbReference type="EMBL" id="JBHSWU010000561">
    <property type="protein sequence ID" value="MFC6725510.1"/>
    <property type="molecule type" value="Genomic_DNA"/>
</dbReference>
<organism evidence="1 2">
    <name type="scientific">Halobium palmae</name>
    <dbReference type="NCBI Taxonomy" id="1776492"/>
    <lineage>
        <taxon>Archaea</taxon>
        <taxon>Methanobacteriati</taxon>
        <taxon>Methanobacteriota</taxon>
        <taxon>Stenosarchaea group</taxon>
        <taxon>Halobacteria</taxon>
        <taxon>Halobacteriales</taxon>
        <taxon>Haloferacaceae</taxon>
        <taxon>Halobium</taxon>
    </lineage>
</organism>
<dbReference type="Proteomes" id="UP001596328">
    <property type="component" value="Unassembled WGS sequence"/>
</dbReference>
<dbReference type="Pfam" id="PF08892">
    <property type="entry name" value="YqcI_YcgG"/>
    <property type="match status" value="1"/>
</dbReference>
<reference evidence="1 2" key="1">
    <citation type="journal article" date="2019" name="Int. J. Syst. Evol. Microbiol.">
        <title>The Global Catalogue of Microorganisms (GCM) 10K type strain sequencing project: providing services to taxonomists for standard genome sequencing and annotation.</title>
        <authorList>
            <consortium name="The Broad Institute Genomics Platform"/>
            <consortium name="The Broad Institute Genome Sequencing Center for Infectious Disease"/>
            <person name="Wu L."/>
            <person name="Ma J."/>
        </authorList>
    </citation>
    <scope>NUCLEOTIDE SEQUENCE [LARGE SCALE GENOMIC DNA]</scope>
    <source>
        <strain evidence="1 2">NBRC 111368</strain>
    </source>
</reference>
<accession>A0ABD5S1M4</accession>
<sequence length="221" mass="25363">MHGVEPGLLLDQEALHERRDADDLPDWAVAHYDSFREGMLGERDGAPFPCYFGVESEREGTNRYTFVPSTTRPEALFGLRRTLLRYLDEFRGYDGLSPLVAFFRPDGWGNDDEPAALSEADYHERLWNLLEFLHVHDPEPWPEDIPTDPDHPKWEFCFAGTPIFPTCRAPFYDVRKSRYCPVGLEITFQPRALFDGLTADTAAGQHARRAIQARIEEYDGV</sequence>
<keyword evidence="2" id="KW-1185">Reference proteome</keyword>
<proteinExistence type="predicted"/>
<evidence type="ECO:0000313" key="1">
    <source>
        <dbReference type="EMBL" id="MFC6725510.1"/>
    </source>
</evidence>
<dbReference type="InterPro" id="IPR014988">
    <property type="entry name" value="Uncharacterised_YqcI/YcgG"/>
</dbReference>
<dbReference type="PANTHER" id="PTHR40045:SF1">
    <property type="entry name" value="YQCI_YCGG FAMILY PROTEIN"/>
    <property type="match status" value="1"/>
</dbReference>
<dbReference type="AlphaFoldDB" id="A0ABD5S1M4"/>
<gene>
    <name evidence="1" type="ORF">ACFQE1_14270</name>
</gene>
<evidence type="ECO:0000313" key="2">
    <source>
        <dbReference type="Proteomes" id="UP001596328"/>
    </source>
</evidence>
<name>A0ABD5S1M4_9EURY</name>
<dbReference type="PANTHER" id="PTHR40045">
    <property type="entry name" value="YCGG FAMILY PROTEIN"/>
    <property type="match status" value="1"/>
</dbReference>